<comment type="similarity">
    <text evidence="1">Belongs to the small GTPase superfamily. Rab family.</text>
</comment>
<protein>
    <submittedName>
        <fullName evidence="9">Uncharacterized protein</fullName>
    </submittedName>
</protein>
<comment type="subcellular location">
    <subcellularLocation>
        <location evidence="8">Endomembrane system</location>
        <topology evidence="8">Lipid-anchor</topology>
    </subcellularLocation>
</comment>
<evidence type="ECO:0000256" key="2">
    <source>
        <dbReference type="ARBA" id="ARBA00022528"/>
    </source>
</evidence>
<dbReference type="PANTHER" id="PTHR47979">
    <property type="entry name" value="DRAB11-RELATED"/>
    <property type="match status" value="1"/>
</dbReference>
<evidence type="ECO:0000313" key="10">
    <source>
        <dbReference type="Proteomes" id="UP000825935"/>
    </source>
</evidence>
<keyword evidence="5" id="KW-0472">Membrane</keyword>
<dbReference type="Gene3D" id="3.40.50.300">
    <property type="entry name" value="P-loop containing nucleotide triphosphate hydrolases"/>
    <property type="match status" value="1"/>
</dbReference>
<sequence length="232" mass="25668">MSVNVTAVEGEEEEESGKVVDYVVKVVLVGDSAVGKSQLLKRFALNEFSPDSRATIGVEFQTRTFIVDGKTVKAQIWDTAGQERYRAVTNAYYRCALGALLVYDITREHTFENLSKWLDELRLHADANIVVMLVGNKCDLNNIRAIPTEYAKTYAENEGLFFLETSALDATNVENAFSTILIEIYRRMCKKTMVGKEDVKDAQGSPQLSGVALTLKDVNDGASAESKRSSCC</sequence>
<proteinExistence type="inferred from homology"/>
<evidence type="ECO:0000256" key="1">
    <source>
        <dbReference type="ARBA" id="ARBA00006270"/>
    </source>
</evidence>
<dbReference type="GO" id="GO:0012505">
    <property type="term" value="C:endomembrane system"/>
    <property type="evidence" value="ECO:0007669"/>
    <property type="project" value="UniProtKB-SubCell"/>
</dbReference>
<dbReference type="PRINTS" id="PR00449">
    <property type="entry name" value="RASTRNSFRMNG"/>
</dbReference>
<dbReference type="SMART" id="SM00173">
    <property type="entry name" value="RAS"/>
    <property type="match status" value="1"/>
</dbReference>
<dbReference type="OMA" id="VPRWLND"/>
<gene>
    <name evidence="9" type="ORF">KP509_24G075400</name>
</gene>
<dbReference type="SMART" id="SM00176">
    <property type="entry name" value="RAN"/>
    <property type="match status" value="1"/>
</dbReference>
<dbReference type="GO" id="GO:0005525">
    <property type="term" value="F:GTP binding"/>
    <property type="evidence" value="ECO:0007669"/>
    <property type="project" value="UniProtKB-KW"/>
</dbReference>
<keyword evidence="7" id="KW-0636">Prenylation</keyword>
<dbReference type="NCBIfam" id="TIGR00231">
    <property type="entry name" value="small_GTP"/>
    <property type="match status" value="1"/>
</dbReference>
<dbReference type="CDD" id="cd01868">
    <property type="entry name" value="Rab11_like"/>
    <property type="match status" value="1"/>
</dbReference>
<name>A0A8T2RW55_CERRI</name>
<keyword evidence="4" id="KW-0342">GTP-binding</keyword>
<dbReference type="SMART" id="SM00175">
    <property type="entry name" value="RAB"/>
    <property type="match status" value="1"/>
</dbReference>
<dbReference type="PROSITE" id="PS51419">
    <property type="entry name" value="RAB"/>
    <property type="match status" value="1"/>
</dbReference>
<organism evidence="9 10">
    <name type="scientific">Ceratopteris richardii</name>
    <name type="common">Triangle waterfern</name>
    <dbReference type="NCBI Taxonomy" id="49495"/>
    <lineage>
        <taxon>Eukaryota</taxon>
        <taxon>Viridiplantae</taxon>
        <taxon>Streptophyta</taxon>
        <taxon>Embryophyta</taxon>
        <taxon>Tracheophyta</taxon>
        <taxon>Polypodiopsida</taxon>
        <taxon>Polypodiidae</taxon>
        <taxon>Polypodiales</taxon>
        <taxon>Pteridineae</taxon>
        <taxon>Pteridaceae</taxon>
        <taxon>Parkerioideae</taxon>
        <taxon>Ceratopteris</taxon>
    </lineage>
</organism>
<dbReference type="InterPro" id="IPR027417">
    <property type="entry name" value="P-loop_NTPase"/>
</dbReference>
<dbReference type="InterPro" id="IPR001806">
    <property type="entry name" value="Small_GTPase"/>
</dbReference>
<dbReference type="PROSITE" id="PS51421">
    <property type="entry name" value="RAS"/>
    <property type="match status" value="1"/>
</dbReference>
<evidence type="ECO:0000256" key="5">
    <source>
        <dbReference type="ARBA" id="ARBA00023136"/>
    </source>
</evidence>
<dbReference type="FunFam" id="3.40.50.300:FF:000274">
    <property type="entry name" value="ras-related protein RABA5a"/>
    <property type="match status" value="1"/>
</dbReference>
<evidence type="ECO:0000256" key="3">
    <source>
        <dbReference type="ARBA" id="ARBA00022741"/>
    </source>
</evidence>
<dbReference type="InterPro" id="IPR005225">
    <property type="entry name" value="Small_GTP-bd"/>
</dbReference>
<dbReference type="Pfam" id="PF00071">
    <property type="entry name" value="Ras"/>
    <property type="match status" value="1"/>
</dbReference>
<keyword evidence="10" id="KW-1185">Reference proteome</keyword>
<dbReference type="GO" id="GO:0003924">
    <property type="term" value="F:GTPase activity"/>
    <property type="evidence" value="ECO:0007669"/>
    <property type="project" value="InterPro"/>
</dbReference>
<evidence type="ECO:0000256" key="8">
    <source>
        <dbReference type="ARBA" id="ARBA00037868"/>
    </source>
</evidence>
<reference evidence="9" key="1">
    <citation type="submission" date="2021-08" db="EMBL/GenBank/DDBJ databases">
        <title>WGS assembly of Ceratopteris richardii.</title>
        <authorList>
            <person name="Marchant D.B."/>
            <person name="Chen G."/>
            <person name="Jenkins J."/>
            <person name="Shu S."/>
            <person name="Leebens-Mack J."/>
            <person name="Grimwood J."/>
            <person name="Schmutz J."/>
            <person name="Soltis P."/>
            <person name="Soltis D."/>
            <person name="Chen Z.-H."/>
        </authorList>
    </citation>
    <scope>NUCLEOTIDE SEQUENCE</scope>
    <source>
        <strain evidence="9">Whitten #5841</strain>
        <tissue evidence="9">Leaf</tissue>
    </source>
</reference>
<dbReference type="EMBL" id="CM035429">
    <property type="protein sequence ID" value="KAH7300706.1"/>
    <property type="molecule type" value="Genomic_DNA"/>
</dbReference>
<dbReference type="SUPFAM" id="SSF52540">
    <property type="entry name" value="P-loop containing nucleoside triphosphate hydrolases"/>
    <property type="match status" value="1"/>
</dbReference>
<keyword evidence="2" id="KW-0150">Chloroplast</keyword>
<keyword evidence="3" id="KW-0547">Nucleotide-binding</keyword>
<accession>A0A8T2RW55</accession>
<dbReference type="OrthoDB" id="9989112at2759"/>
<keyword evidence="2" id="KW-0934">Plastid</keyword>
<dbReference type="InterPro" id="IPR050209">
    <property type="entry name" value="Rab_GTPases_membrane_traffic"/>
</dbReference>
<comment type="caution">
    <text evidence="9">The sequence shown here is derived from an EMBL/GenBank/DDBJ whole genome shotgun (WGS) entry which is preliminary data.</text>
</comment>
<keyword evidence="6" id="KW-0449">Lipoprotein</keyword>
<dbReference type="AlphaFoldDB" id="A0A8T2RW55"/>
<evidence type="ECO:0000256" key="4">
    <source>
        <dbReference type="ARBA" id="ARBA00023134"/>
    </source>
</evidence>
<evidence type="ECO:0000313" key="9">
    <source>
        <dbReference type="EMBL" id="KAH7300706.1"/>
    </source>
</evidence>
<evidence type="ECO:0000256" key="7">
    <source>
        <dbReference type="ARBA" id="ARBA00023289"/>
    </source>
</evidence>
<dbReference type="Proteomes" id="UP000825935">
    <property type="component" value="Chromosome 24"/>
</dbReference>
<evidence type="ECO:0000256" key="6">
    <source>
        <dbReference type="ARBA" id="ARBA00023288"/>
    </source>
</evidence>
<dbReference type="SMART" id="SM00174">
    <property type="entry name" value="RHO"/>
    <property type="match status" value="1"/>
</dbReference>